<dbReference type="EMBL" id="BLXT01003727">
    <property type="protein sequence ID" value="GFO03602.1"/>
    <property type="molecule type" value="Genomic_DNA"/>
</dbReference>
<organism evidence="2 3">
    <name type="scientific">Plakobranchus ocellatus</name>
    <dbReference type="NCBI Taxonomy" id="259542"/>
    <lineage>
        <taxon>Eukaryota</taxon>
        <taxon>Metazoa</taxon>
        <taxon>Spiralia</taxon>
        <taxon>Lophotrochozoa</taxon>
        <taxon>Mollusca</taxon>
        <taxon>Gastropoda</taxon>
        <taxon>Heterobranchia</taxon>
        <taxon>Euthyneura</taxon>
        <taxon>Panpulmonata</taxon>
        <taxon>Sacoglossa</taxon>
        <taxon>Placobranchoidea</taxon>
        <taxon>Plakobranchidae</taxon>
        <taxon>Plakobranchus</taxon>
    </lineage>
</organism>
<sequence>MWENKVISPDLSGRKPVPNRLRCEDKTAPATQRSERPISKNDSSGLEVATRAKTIIEHPVVQTFCEITQVQRRLFTFSSLFSWNGEVDRGSSLDLLPAAVAAAAAARWLFQLWTHCNPLVLACRGRVTPVPLPLPVPWLQYWPCSHWDCECVCVCMCAEARESGPHLLKVAAHHNIAQHSTAGHGTDRANRLELVALLV</sequence>
<reference evidence="2 3" key="1">
    <citation type="journal article" date="2021" name="Elife">
        <title>Chloroplast acquisition without the gene transfer in kleptoplastic sea slugs, Plakobranchus ocellatus.</title>
        <authorList>
            <person name="Maeda T."/>
            <person name="Takahashi S."/>
            <person name="Yoshida T."/>
            <person name="Shimamura S."/>
            <person name="Takaki Y."/>
            <person name="Nagai Y."/>
            <person name="Toyoda A."/>
            <person name="Suzuki Y."/>
            <person name="Arimoto A."/>
            <person name="Ishii H."/>
            <person name="Satoh N."/>
            <person name="Nishiyama T."/>
            <person name="Hasebe M."/>
            <person name="Maruyama T."/>
            <person name="Minagawa J."/>
            <person name="Obokata J."/>
            <person name="Shigenobu S."/>
        </authorList>
    </citation>
    <scope>NUCLEOTIDE SEQUENCE [LARGE SCALE GENOMIC DNA]</scope>
</reference>
<dbReference type="Proteomes" id="UP000735302">
    <property type="component" value="Unassembled WGS sequence"/>
</dbReference>
<keyword evidence="3" id="KW-1185">Reference proteome</keyword>
<evidence type="ECO:0000313" key="3">
    <source>
        <dbReference type="Proteomes" id="UP000735302"/>
    </source>
</evidence>
<dbReference type="AlphaFoldDB" id="A0AAV4A9I4"/>
<feature type="region of interest" description="Disordered" evidence="1">
    <location>
        <begin position="1"/>
        <end position="45"/>
    </location>
</feature>
<comment type="caution">
    <text evidence="2">The sequence shown here is derived from an EMBL/GenBank/DDBJ whole genome shotgun (WGS) entry which is preliminary data.</text>
</comment>
<name>A0AAV4A9I4_9GAST</name>
<evidence type="ECO:0000256" key="1">
    <source>
        <dbReference type="SAM" id="MobiDB-lite"/>
    </source>
</evidence>
<accession>A0AAV4A9I4</accession>
<gene>
    <name evidence="2" type="ORF">PoB_003010700</name>
</gene>
<protein>
    <submittedName>
        <fullName evidence="2">Uncharacterized protein</fullName>
    </submittedName>
</protein>
<proteinExistence type="predicted"/>
<evidence type="ECO:0000313" key="2">
    <source>
        <dbReference type="EMBL" id="GFO03602.1"/>
    </source>
</evidence>
<feature type="compositionally biased region" description="Basic and acidic residues" evidence="1">
    <location>
        <begin position="21"/>
        <end position="39"/>
    </location>
</feature>